<dbReference type="PROSITE" id="PS00518">
    <property type="entry name" value="ZF_RING_1"/>
    <property type="match status" value="1"/>
</dbReference>
<keyword evidence="9" id="KW-1185">Reference proteome</keyword>
<protein>
    <recommendedName>
        <fullName evidence="10">RING-type domain-containing protein</fullName>
    </recommendedName>
</protein>
<dbReference type="PROSITE" id="PS50119">
    <property type="entry name" value="ZF_BBOX"/>
    <property type="match status" value="1"/>
</dbReference>
<dbReference type="InterPro" id="IPR018957">
    <property type="entry name" value="Znf_C3HC4_RING-type"/>
</dbReference>
<dbReference type="Gene3D" id="1.20.58.60">
    <property type="match status" value="1"/>
</dbReference>
<dbReference type="GO" id="GO:0008270">
    <property type="term" value="F:zinc ion binding"/>
    <property type="evidence" value="ECO:0007669"/>
    <property type="project" value="UniProtKB-KW"/>
</dbReference>
<dbReference type="PANTHER" id="PTHR25462">
    <property type="entry name" value="BONUS, ISOFORM C-RELATED"/>
    <property type="match status" value="1"/>
</dbReference>
<feature type="coiled-coil region" evidence="5">
    <location>
        <begin position="315"/>
        <end position="353"/>
    </location>
</feature>
<feature type="domain" description="RING-type" evidence="6">
    <location>
        <begin position="17"/>
        <end position="59"/>
    </location>
</feature>
<dbReference type="SUPFAM" id="SSF57850">
    <property type="entry name" value="RING/U-box"/>
    <property type="match status" value="1"/>
</dbReference>
<evidence type="ECO:0000256" key="2">
    <source>
        <dbReference type="ARBA" id="ARBA00022771"/>
    </source>
</evidence>
<keyword evidence="1" id="KW-0479">Metal-binding</keyword>
<gene>
    <name evidence="8" type="ORF">BSL78_16000</name>
</gene>
<dbReference type="PANTHER" id="PTHR25462:SF296">
    <property type="entry name" value="MEIOTIC P26, ISOFORM F"/>
    <property type="match status" value="1"/>
</dbReference>
<dbReference type="SUPFAM" id="SSF57845">
    <property type="entry name" value="B-box zinc-binding domain"/>
    <property type="match status" value="1"/>
</dbReference>
<dbReference type="Proteomes" id="UP000230750">
    <property type="component" value="Unassembled WGS sequence"/>
</dbReference>
<dbReference type="Gene3D" id="3.30.160.60">
    <property type="entry name" value="Classic Zinc Finger"/>
    <property type="match status" value="1"/>
</dbReference>
<dbReference type="InterPro" id="IPR001841">
    <property type="entry name" value="Znf_RING"/>
</dbReference>
<evidence type="ECO:0000256" key="1">
    <source>
        <dbReference type="ARBA" id="ARBA00022723"/>
    </source>
</evidence>
<reference evidence="8 9" key="1">
    <citation type="journal article" date="2017" name="PLoS Biol.">
        <title>The sea cucumber genome provides insights into morphological evolution and visceral regeneration.</title>
        <authorList>
            <person name="Zhang X."/>
            <person name="Sun L."/>
            <person name="Yuan J."/>
            <person name="Sun Y."/>
            <person name="Gao Y."/>
            <person name="Zhang L."/>
            <person name="Li S."/>
            <person name="Dai H."/>
            <person name="Hamel J.F."/>
            <person name="Liu C."/>
            <person name="Yu Y."/>
            <person name="Liu S."/>
            <person name="Lin W."/>
            <person name="Guo K."/>
            <person name="Jin S."/>
            <person name="Xu P."/>
            <person name="Storey K.B."/>
            <person name="Huan P."/>
            <person name="Zhang T."/>
            <person name="Zhou Y."/>
            <person name="Zhang J."/>
            <person name="Lin C."/>
            <person name="Li X."/>
            <person name="Xing L."/>
            <person name="Huo D."/>
            <person name="Sun M."/>
            <person name="Wang L."/>
            <person name="Mercier A."/>
            <person name="Li F."/>
            <person name="Yang H."/>
            <person name="Xiang J."/>
        </authorList>
    </citation>
    <scope>NUCLEOTIDE SEQUENCE [LARGE SCALE GENOMIC DNA]</scope>
    <source>
        <strain evidence="8">Shaxun</strain>
        <tissue evidence="8">Muscle</tissue>
    </source>
</reference>
<dbReference type="EMBL" id="MRZV01000599">
    <property type="protein sequence ID" value="PIK47149.1"/>
    <property type="molecule type" value="Genomic_DNA"/>
</dbReference>
<dbReference type="STRING" id="307972.A0A2G8KGP7"/>
<evidence type="ECO:0000313" key="8">
    <source>
        <dbReference type="EMBL" id="PIK47149.1"/>
    </source>
</evidence>
<dbReference type="AlphaFoldDB" id="A0A2G8KGP7"/>
<comment type="caution">
    <text evidence="8">The sequence shown here is derived from an EMBL/GenBank/DDBJ whole genome shotgun (WGS) entry which is preliminary data.</text>
</comment>
<feature type="domain" description="B box-type" evidence="7">
    <location>
        <begin position="94"/>
        <end position="141"/>
    </location>
</feature>
<keyword evidence="3" id="KW-0862">Zinc</keyword>
<dbReference type="OrthoDB" id="252722at2759"/>
<evidence type="ECO:0000256" key="4">
    <source>
        <dbReference type="PROSITE-ProRule" id="PRU00024"/>
    </source>
</evidence>
<dbReference type="InterPro" id="IPR000315">
    <property type="entry name" value="Znf_B-box"/>
</dbReference>
<accession>A0A2G8KGP7</accession>
<dbReference type="InterPro" id="IPR047153">
    <property type="entry name" value="TRIM45/56/19-like"/>
</dbReference>
<evidence type="ECO:0000259" key="7">
    <source>
        <dbReference type="PROSITE" id="PS50119"/>
    </source>
</evidence>
<evidence type="ECO:0000259" key="6">
    <source>
        <dbReference type="PROSITE" id="PS50089"/>
    </source>
</evidence>
<name>A0A2G8KGP7_STIJA</name>
<dbReference type="Pfam" id="PF00097">
    <property type="entry name" value="zf-C3HC4"/>
    <property type="match status" value="1"/>
</dbReference>
<dbReference type="InterPro" id="IPR017907">
    <property type="entry name" value="Znf_RING_CS"/>
</dbReference>
<evidence type="ECO:0008006" key="10">
    <source>
        <dbReference type="Google" id="ProtNLM"/>
    </source>
</evidence>
<keyword evidence="5" id="KW-0175">Coiled coil</keyword>
<evidence type="ECO:0000256" key="3">
    <source>
        <dbReference type="ARBA" id="ARBA00022833"/>
    </source>
</evidence>
<keyword evidence="2 4" id="KW-0863">Zinc-finger</keyword>
<dbReference type="SMART" id="SM00184">
    <property type="entry name" value="RING"/>
    <property type="match status" value="1"/>
</dbReference>
<dbReference type="Gene3D" id="3.30.40.10">
    <property type="entry name" value="Zinc/RING finger domain, C3HC4 (zinc finger)"/>
    <property type="match status" value="1"/>
</dbReference>
<evidence type="ECO:0000256" key="5">
    <source>
        <dbReference type="SAM" id="Coils"/>
    </source>
</evidence>
<dbReference type="PROSITE" id="PS50089">
    <property type="entry name" value="ZF_RING_2"/>
    <property type="match status" value="1"/>
</dbReference>
<dbReference type="InterPro" id="IPR013083">
    <property type="entry name" value="Znf_RING/FYVE/PHD"/>
</dbReference>
<evidence type="ECO:0000313" key="9">
    <source>
        <dbReference type="Proteomes" id="UP000230750"/>
    </source>
</evidence>
<sequence>MASATPLRDIEDHFFQCPICLDHFKEPKLLPCLHRYCRECLQTVVETSQDGAVKCPMCKQDYDIPENGVDDFKTDFHMKSILEFIQLQKCFESQDLKKCISCSKNTIVSAYCFKCCDFLCEECYEIHIINKMFIDHQPHTLKLESIEDNHLTLDKLAALTEAPRCHTHVKESAILCCSSCGNVPVCVICTYSKHKGHDLHDVTELAQSERQLLEQKLAELEIQKPKLYDFSNKISNITQNTKENLAKMTKDLIDQQKPQVDKINNQLAGITDGKGSGLRAIEHRRRQEQGQTRLLFERELAHLKAKYADQQKATDTKYDNEAEDLKERYDEIEDELRRKLSRLEANVKNFTTATEQLPRRNEDELKKLSDYCDQIVKRYENFTVTTSLCTLYTVHVRVVGNVMKN</sequence>
<proteinExistence type="predicted"/>
<organism evidence="8 9">
    <name type="scientific">Stichopus japonicus</name>
    <name type="common">Sea cucumber</name>
    <dbReference type="NCBI Taxonomy" id="307972"/>
    <lineage>
        <taxon>Eukaryota</taxon>
        <taxon>Metazoa</taxon>
        <taxon>Echinodermata</taxon>
        <taxon>Eleutherozoa</taxon>
        <taxon>Echinozoa</taxon>
        <taxon>Holothuroidea</taxon>
        <taxon>Aspidochirotacea</taxon>
        <taxon>Aspidochirotida</taxon>
        <taxon>Stichopodidae</taxon>
        <taxon>Apostichopus</taxon>
    </lineage>
</organism>